<organism evidence="1 2">
    <name type="scientific">Ferroplasma acidiphilum</name>
    <dbReference type="NCBI Taxonomy" id="74969"/>
    <lineage>
        <taxon>Archaea</taxon>
        <taxon>Methanobacteriati</taxon>
        <taxon>Thermoplasmatota</taxon>
        <taxon>Thermoplasmata</taxon>
        <taxon>Thermoplasmatales</taxon>
        <taxon>Ferroplasmaceae</taxon>
        <taxon>Ferroplasma</taxon>
    </lineage>
</organism>
<dbReference type="EMBL" id="CP015363">
    <property type="protein sequence ID" value="ARD84956.1"/>
    <property type="molecule type" value="Genomic_DNA"/>
</dbReference>
<dbReference type="STRING" id="74969.FAD_1075"/>
<gene>
    <name evidence="1" type="ORF">FAD_1075</name>
</gene>
<evidence type="ECO:0000313" key="1">
    <source>
        <dbReference type="EMBL" id="ARD84956.1"/>
    </source>
</evidence>
<dbReference type="GeneID" id="84217674"/>
<dbReference type="Pfam" id="PF19020">
    <property type="entry name" value="Ta1207"/>
    <property type="match status" value="1"/>
</dbReference>
<name>A0A1V0N4D0_9ARCH</name>
<sequence>MKPVNFDLKLSKYFDISINFNSRQIALFRATGYNSAGCLIRDGHDFLFNLFIPKTDDITALKPFFQLVDIEEKARYYFYSEKIQDPYLSGFLGDLDSINGLVISYAGIESGKLKLQGFMHTNSETDFSNLLSKYNYMQVNIEKLTFKPSMGFYNFMKNMEIPLKSITISLPMSEFSQYQIIKVLKGTNTVIQYVDNITKGGKFRIILYSDSNLGNVEGIKVISDIDHIYETSIDESILVLFASNIIKNNITSNFTFMYESEDKLLLNFIVPEFMAKEYFRLIVDTEIDLKNFEWVTLESYGDLDNFERLFNQ</sequence>
<dbReference type="InterPro" id="IPR043958">
    <property type="entry name" value="Ta1207"/>
</dbReference>
<accession>A0A1V0N4D0</accession>
<keyword evidence="2" id="KW-1185">Reference proteome</keyword>
<dbReference type="AlphaFoldDB" id="A0A1V0N4D0"/>
<proteinExistence type="predicted"/>
<reference evidence="1 2" key="1">
    <citation type="submission" date="2011-10" db="EMBL/GenBank/DDBJ databases">
        <title>Metabolic and evolutionary patterns in the extreme acidophile Ferroplasma acidiphilum.</title>
        <authorList>
            <person name="Golyshina O.V."/>
            <person name="Kozyavkin S.A."/>
            <person name="Tatusov R.L."/>
            <person name="Slesarev A.I."/>
            <person name="Golyshin P.N."/>
        </authorList>
    </citation>
    <scope>NUCLEOTIDE SEQUENCE [LARGE SCALE GENOMIC DNA]</scope>
    <source>
        <strain evidence="2">Y</strain>
    </source>
</reference>
<dbReference type="Proteomes" id="UP000192050">
    <property type="component" value="Chromosome"/>
</dbReference>
<dbReference type="RefSeq" id="WP_081142461.1">
    <property type="nucleotide sequence ID" value="NZ_CP015363.1"/>
</dbReference>
<evidence type="ECO:0000313" key="2">
    <source>
        <dbReference type="Proteomes" id="UP000192050"/>
    </source>
</evidence>
<protein>
    <submittedName>
        <fullName evidence="1">Uncharacterized protein</fullName>
    </submittedName>
</protein>
<dbReference type="KEGG" id="fai:FAD_1075"/>